<evidence type="ECO:0000313" key="2">
    <source>
        <dbReference type="Proteomes" id="UP001621713"/>
    </source>
</evidence>
<keyword evidence="2" id="KW-1185">Reference proteome</keyword>
<comment type="caution">
    <text evidence="1">The sequence shown here is derived from an EMBL/GenBank/DDBJ whole genome shotgun (WGS) entry which is preliminary data.</text>
</comment>
<dbReference type="EMBL" id="JAZHOJ010000076">
    <property type="protein sequence ID" value="MFK7004903.1"/>
    <property type="molecule type" value="Genomic_DNA"/>
</dbReference>
<accession>A0ABW8PKE1</accession>
<protein>
    <submittedName>
        <fullName evidence="1">Uncharacterized protein</fullName>
    </submittedName>
</protein>
<organism evidence="1 2">
    <name type="scientific">Flavobacterium covae</name>
    <dbReference type="NCBI Taxonomy" id="2906076"/>
    <lineage>
        <taxon>Bacteria</taxon>
        <taxon>Pseudomonadati</taxon>
        <taxon>Bacteroidota</taxon>
        <taxon>Flavobacteriia</taxon>
        <taxon>Flavobacteriales</taxon>
        <taxon>Flavobacteriaceae</taxon>
        <taxon>Flavobacterium</taxon>
    </lineage>
</organism>
<gene>
    <name evidence="1" type="ORF">V3467_13770</name>
</gene>
<sequence length="65" mass="7777">SCKISINLKSSPTFHHLFVVYKKDNKINFERLKTYLDAEIHPKSKLLQELYELEENNKKKINNDK</sequence>
<name>A0ABW8PKE1_9FLAO</name>
<reference evidence="1 2" key="1">
    <citation type="submission" date="2024-02" db="EMBL/GenBank/DDBJ databases">
        <title>Comparative Genomic Analysis of Flavobacterium Species Causing Columnaris Disease of Freshwater Fish in Thailand: Insights into Virulence and Resistance Mechanisms.</title>
        <authorList>
            <person name="Nguyen D."/>
            <person name="Chokmangmeepisarn P."/>
            <person name="Khianchaikhan K."/>
            <person name="Morishita M."/>
            <person name="Bunnoy A."/>
            <person name="Rodkhum C."/>
        </authorList>
    </citation>
    <scope>NUCLEOTIDE SEQUENCE [LARGE SCALE GENOMIC DNA]</scope>
    <source>
        <strain evidence="1 2">PCBSB2203</strain>
    </source>
</reference>
<evidence type="ECO:0000313" key="1">
    <source>
        <dbReference type="EMBL" id="MFK7004903.1"/>
    </source>
</evidence>
<feature type="non-terminal residue" evidence="1">
    <location>
        <position position="1"/>
    </location>
</feature>
<dbReference type="Proteomes" id="UP001621713">
    <property type="component" value="Unassembled WGS sequence"/>
</dbReference>
<dbReference type="RefSeq" id="WP_405345802.1">
    <property type="nucleotide sequence ID" value="NZ_JAZHOJ010000076.1"/>
</dbReference>
<proteinExistence type="predicted"/>